<accession>A0A9P5UC74</accession>
<dbReference type="InterPro" id="IPR027795">
    <property type="entry name" value="CASTOR_ACT_dom"/>
</dbReference>
<dbReference type="InterPro" id="IPR045865">
    <property type="entry name" value="ACT-like_dom_sf"/>
</dbReference>
<reference evidence="2" key="1">
    <citation type="submission" date="2020-11" db="EMBL/GenBank/DDBJ databases">
        <authorList>
            <consortium name="DOE Joint Genome Institute"/>
            <person name="Ahrendt S."/>
            <person name="Riley R."/>
            <person name="Andreopoulos W."/>
            <person name="Labutti K."/>
            <person name="Pangilinan J."/>
            <person name="Ruiz-Duenas F.J."/>
            <person name="Barrasa J.M."/>
            <person name="Sanchez-Garcia M."/>
            <person name="Camarero S."/>
            <person name="Miyauchi S."/>
            <person name="Serrano A."/>
            <person name="Linde D."/>
            <person name="Babiker R."/>
            <person name="Drula E."/>
            <person name="Ayuso-Fernandez I."/>
            <person name="Pacheco R."/>
            <person name="Padilla G."/>
            <person name="Ferreira P."/>
            <person name="Barriuso J."/>
            <person name="Kellner H."/>
            <person name="Castanera R."/>
            <person name="Alfaro M."/>
            <person name="Ramirez L."/>
            <person name="Pisabarro A.G."/>
            <person name="Kuo A."/>
            <person name="Tritt A."/>
            <person name="Lipzen A."/>
            <person name="He G."/>
            <person name="Yan M."/>
            <person name="Ng V."/>
            <person name="Cullen D."/>
            <person name="Martin F."/>
            <person name="Rosso M.-N."/>
            <person name="Henrissat B."/>
            <person name="Hibbett D."/>
            <person name="Martinez A.T."/>
            <person name="Grigoriev I.V."/>
        </authorList>
    </citation>
    <scope>NUCLEOTIDE SEQUENCE</scope>
    <source>
        <strain evidence="2">AH 40177</strain>
    </source>
</reference>
<sequence length="139" mass="15389">MPPPIEHPCLHLHVHSGTYFVSKLQPSAPIPQSIIVSLVDSTRFLNVTRTSEETSIVGEWHTGIPVAFKPDAIWRCIKLRGPMEFSLVGVLAQLSAPLKSAGIGIFVISTWNTDYLLVNENHVELAVETLKADGWTFEE</sequence>
<dbReference type="PANTHER" id="PTHR31131">
    <property type="entry name" value="CHROMOSOME 1, WHOLE GENOME SHOTGUN SEQUENCE"/>
    <property type="match status" value="1"/>
</dbReference>
<dbReference type="PANTHER" id="PTHR31131:SF6">
    <property type="entry name" value="CASTOR ACT DOMAIN-CONTAINING PROTEIN"/>
    <property type="match status" value="1"/>
</dbReference>
<proteinExistence type="predicted"/>
<dbReference type="Proteomes" id="UP000772434">
    <property type="component" value="Unassembled WGS sequence"/>
</dbReference>
<dbReference type="Gene3D" id="3.30.2130.10">
    <property type="entry name" value="VC0802-like"/>
    <property type="match status" value="1"/>
</dbReference>
<evidence type="ECO:0000259" key="1">
    <source>
        <dbReference type="Pfam" id="PF13840"/>
    </source>
</evidence>
<dbReference type="InterPro" id="IPR016540">
    <property type="entry name" value="UCP008459"/>
</dbReference>
<feature type="domain" description="CASTOR ACT" evidence="1">
    <location>
        <begin position="73"/>
        <end position="131"/>
    </location>
</feature>
<comment type="caution">
    <text evidence="2">The sequence shown here is derived from an EMBL/GenBank/DDBJ whole genome shotgun (WGS) entry which is preliminary data.</text>
</comment>
<dbReference type="OrthoDB" id="58529at2759"/>
<dbReference type="InterPro" id="IPR051719">
    <property type="entry name" value="CASTOR_mTORC1"/>
</dbReference>
<organism evidence="2 3">
    <name type="scientific">Rhodocollybia butyracea</name>
    <dbReference type="NCBI Taxonomy" id="206335"/>
    <lineage>
        <taxon>Eukaryota</taxon>
        <taxon>Fungi</taxon>
        <taxon>Dikarya</taxon>
        <taxon>Basidiomycota</taxon>
        <taxon>Agaricomycotina</taxon>
        <taxon>Agaricomycetes</taxon>
        <taxon>Agaricomycetidae</taxon>
        <taxon>Agaricales</taxon>
        <taxon>Marasmiineae</taxon>
        <taxon>Omphalotaceae</taxon>
        <taxon>Rhodocollybia</taxon>
    </lineage>
</organism>
<dbReference type="PIRSF" id="PIRSF008459">
    <property type="entry name" value="UCP008459"/>
    <property type="match status" value="1"/>
</dbReference>
<dbReference type="EMBL" id="JADNRY010000011">
    <property type="protein sequence ID" value="KAF9074865.1"/>
    <property type="molecule type" value="Genomic_DNA"/>
</dbReference>
<dbReference type="SUPFAM" id="SSF55021">
    <property type="entry name" value="ACT-like"/>
    <property type="match status" value="1"/>
</dbReference>
<evidence type="ECO:0000313" key="3">
    <source>
        <dbReference type="Proteomes" id="UP000772434"/>
    </source>
</evidence>
<evidence type="ECO:0000313" key="2">
    <source>
        <dbReference type="EMBL" id="KAF9074865.1"/>
    </source>
</evidence>
<dbReference type="AlphaFoldDB" id="A0A9P5UC74"/>
<dbReference type="GO" id="GO:0006520">
    <property type="term" value="P:amino acid metabolic process"/>
    <property type="evidence" value="ECO:0007669"/>
    <property type="project" value="UniProtKB-ARBA"/>
</dbReference>
<name>A0A9P5UC74_9AGAR</name>
<keyword evidence="3" id="KW-1185">Reference proteome</keyword>
<gene>
    <name evidence="2" type="ORF">BDP27DRAFT_1443823</name>
</gene>
<dbReference type="Pfam" id="PF13840">
    <property type="entry name" value="ACT_7"/>
    <property type="match status" value="1"/>
</dbReference>
<dbReference type="GO" id="GO:0046394">
    <property type="term" value="P:carboxylic acid biosynthetic process"/>
    <property type="evidence" value="ECO:0007669"/>
    <property type="project" value="UniProtKB-ARBA"/>
</dbReference>
<protein>
    <submittedName>
        <fullName evidence="2">ACT domain-containing protein</fullName>
    </submittedName>
</protein>